<dbReference type="Pfam" id="PF17921">
    <property type="entry name" value="Integrase_H2C2"/>
    <property type="match status" value="1"/>
</dbReference>
<organism evidence="2 3">
    <name type="scientific">Cirrhinus mrigala</name>
    <name type="common">Mrigala</name>
    <dbReference type="NCBI Taxonomy" id="683832"/>
    <lineage>
        <taxon>Eukaryota</taxon>
        <taxon>Metazoa</taxon>
        <taxon>Chordata</taxon>
        <taxon>Craniata</taxon>
        <taxon>Vertebrata</taxon>
        <taxon>Euteleostomi</taxon>
        <taxon>Actinopterygii</taxon>
        <taxon>Neopterygii</taxon>
        <taxon>Teleostei</taxon>
        <taxon>Ostariophysi</taxon>
        <taxon>Cypriniformes</taxon>
        <taxon>Cyprinidae</taxon>
        <taxon>Labeoninae</taxon>
        <taxon>Labeonini</taxon>
        <taxon>Cirrhinus</taxon>
    </lineage>
</organism>
<sequence length="1762" mass="201423">MAAQLERMKKKRKTIRSSATKLLTNLEEEIKNEEPDCDKLRELLSMLSVKEESLVDLDRGIENETSTDDLEGEIASALEYQDRIIMWKSRAKRLLERRLEQESERIKSPANHERLPEKRYVKLPKLVIDKFTGEISKWQEFWSQYEAAIHSNEMLSKKEKFAYLKTYLVDAAANAVSGLTLTDSNYDAAIELLQNRFGRKDIVISAHMSKLLNLAPVKRSSDIRALRSLYDECEIQIRSLESLGVPCDTYGSLLCPVLMQLMPEDVALAYTRQLDSDGEWKVPDLIQFLQREVQSRERALQLTRPESAKKDKQYNNRCFTKSEMTYETRPKKWTVSSAAALHTASHAPKACVYCENLNHKPENCSEYSVAARKERLKKLGRCFVCLGPKHIAKFCRIKGIFCSKCGRKHHQSICEENNKPLDVNKDSAEDNDASTEAVVSSVSSTVKPEAGGQMTVLLQTVKVWLEGPAGRKLVRCLLDGGSQRSFVQKSLVKTLELPVMKKETLNLHTFGAENPVITEFRNVKLELESVWNPNQRIEITALETPQVCSAVMKVPGEHVHQKLEAKGLQLADFVSEDTNDSELSVLIGADYYWQVVSGKVERLTESLVALESIFGWAVQGPIPMSSVTDTTCMQICLEEDMQISKQLRAFWEVESLGILNKTTESPEKSDAVQHFNQTVTFEKGRYQVELPWKPNKPELQNNFRVAKKRFEKLQKNLKADVTFYTKYRDVIEDYVQEGICEDVPKENSQPKKAEAVEYYLPHHAVIREDKTTTKLRVVFDASSHEEGCPSLNDCLLTGPNLNPNLLDVLIKFRLHKIAFTADITKAFLQIALAEKEKDAVRFLWLHGLPTDNKEVELRIMRMCRVVFGVSPSPFLLAATIKHHIQKKESEQPKAVKALSESLYVDDLIVSSPDVDEAYNISTAARDILLEAGMKLCKWVTNSAELKARWTENAMEQDLVPDSSRNVLRVLGLVWRPERDDFVFDSKQLLNIVEGKGNTKRNVLQTSSRIFDPIGFLTPFTVRVKCLLQEMWERGLDWDEQLPSDLSKLWVQWCCEVPQLRLMNIPRWYGIEVQPNVRVHKLHIFCDASEKVYGAVAYLQGENEGGETVTSFVASKTRVAPLKKLTLPRLELMGALIGARIGNNLLRPLNMEKTQICMWTDSLIALHWIKGSAQRWKPFVANRVAEIQNLTNPESWSHCDGKNNPADLATRGKSAADLAQNRLWWRGPESFTHAYSKEAEETCLAEVNTELRSKYQVTVQFGGVEPTEPLLDLAKYSKLKTVLRITAWIKRFITNTRSRCKIQGELSTNELITAEIYWVRITQEQSFSKEMHLLKSSQMVDKDSKIKDLNPFVDENGLICVGGRLQQSEFSFREQHPWVLPTKSRYSELLVQSYHERVMHSGVRDTLVQVREKYWILRGRQLVKYILGRCKVCKRLTVRPAQQITAPLPRDRVTESSPFEVTGVDFAGPLYVKSNSVSKKAYIALFTCAVTRAVHLELVSDQTTEKFLLALKRFIARRGVCKIIYSDNAKTFKRADQDLKELWKSFKISELTEFFASRSIVWKFIIERAAWWGGFWERLVRSVKNCLKKVLGKASLNFEEMTTILTEVEAVLNSRPLSYLHSEADEPQPLTPSHFLIGKRLTSLPPKAVVSESSYSNLTKEHANRRWKYRQRLLTTIWNRWRKDYLMDLKSAHKSDSVKATVLKEGDVVLIGEDRVPRQTWKMGTIEKLHAGRDGLVRSCSVRTSSGNVLRRPVQLIYPLELV</sequence>
<dbReference type="InterPro" id="IPR043128">
    <property type="entry name" value="Rev_trsase/Diguanyl_cyclase"/>
</dbReference>
<dbReference type="Gene3D" id="3.30.70.270">
    <property type="match status" value="1"/>
</dbReference>
<dbReference type="Gene3D" id="3.10.10.10">
    <property type="entry name" value="HIV Type 1 Reverse Transcriptase, subunit A, domain 1"/>
    <property type="match status" value="1"/>
</dbReference>
<dbReference type="GO" id="GO:0006259">
    <property type="term" value="P:DNA metabolic process"/>
    <property type="evidence" value="ECO:0007669"/>
    <property type="project" value="UniProtKB-ARBA"/>
</dbReference>
<dbReference type="PANTHER" id="PTHR47331">
    <property type="entry name" value="PHD-TYPE DOMAIN-CONTAINING PROTEIN"/>
    <property type="match status" value="1"/>
</dbReference>
<dbReference type="Pfam" id="PF03564">
    <property type="entry name" value="DUF1759"/>
    <property type="match status" value="1"/>
</dbReference>
<dbReference type="InterPro" id="IPR041588">
    <property type="entry name" value="Integrase_H2C2"/>
</dbReference>
<dbReference type="Gene3D" id="1.10.340.70">
    <property type="match status" value="1"/>
</dbReference>
<proteinExistence type="predicted"/>
<name>A0ABD0MHG0_CIRMR</name>
<protein>
    <recommendedName>
        <fullName evidence="1">Integrase catalytic domain-containing protein</fullName>
    </recommendedName>
</protein>
<dbReference type="CDD" id="cd01644">
    <property type="entry name" value="RT_pepA17"/>
    <property type="match status" value="1"/>
</dbReference>
<dbReference type="Gene3D" id="3.30.420.10">
    <property type="entry name" value="Ribonuclease H-like superfamily/Ribonuclease H"/>
    <property type="match status" value="1"/>
</dbReference>
<evidence type="ECO:0000313" key="2">
    <source>
        <dbReference type="EMBL" id="KAL0148211.1"/>
    </source>
</evidence>
<gene>
    <name evidence="2" type="ORF">M9458_056443</name>
</gene>
<evidence type="ECO:0000313" key="3">
    <source>
        <dbReference type="Proteomes" id="UP001529510"/>
    </source>
</evidence>
<dbReference type="PROSITE" id="PS50994">
    <property type="entry name" value="INTEGRASE"/>
    <property type="match status" value="1"/>
</dbReference>
<accession>A0ABD0MHG0</accession>
<dbReference type="InterPro" id="IPR036397">
    <property type="entry name" value="RNaseH_sf"/>
</dbReference>
<comment type="caution">
    <text evidence="2">The sequence shown here is derived from an EMBL/GenBank/DDBJ whole genome shotgun (WGS) entry which is preliminary data.</text>
</comment>
<dbReference type="InterPro" id="IPR005312">
    <property type="entry name" value="DUF1759"/>
</dbReference>
<dbReference type="Pfam" id="PF18701">
    <property type="entry name" value="DUF5641"/>
    <property type="match status" value="1"/>
</dbReference>
<dbReference type="InterPro" id="IPR001584">
    <property type="entry name" value="Integrase_cat-core"/>
</dbReference>
<dbReference type="InterPro" id="IPR043502">
    <property type="entry name" value="DNA/RNA_pol_sf"/>
</dbReference>
<dbReference type="InterPro" id="IPR008042">
    <property type="entry name" value="Retrotrans_Pao"/>
</dbReference>
<feature type="domain" description="Integrase catalytic" evidence="1">
    <location>
        <begin position="1453"/>
        <end position="1639"/>
    </location>
</feature>
<dbReference type="SUPFAM" id="SSF56672">
    <property type="entry name" value="DNA/RNA polymerases"/>
    <property type="match status" value="1"/>
</dbReference>
<evidence type="ECO:0000259" key="1">
    <source>
        <dbReference type="PROSITE" id="PS50994"/>
    </source>
</evidence>
<reference evidence="2 3" key="1">
    <citation type="submission" date="2024-05" db="EMBL/GenBank/DDBJ databases">
        <title>Genome sequencing and assembly of Indian major carp, Cirrhinus mrigala (Hamilton, 1822).</title>
        <authorList>
            <person name="Mohindra V."/>
            <person name="Chowdhury L.M."/>
            <person name="Lal K."/>
            <person name="Jena J.K."/>
        </authorList>
    </citation>
    <scope>NUCLEOTIDE SEQUENCE [LARGE SCALE GENOMIC DNA]</scope>
    <source>
        <strain evidence="2">CM1030</strain>
        <tissue evidence="2">Blood</tissue>
    </source>
</reference>
<dbReference type="InterPro" id="IPR012337">
    <property type="entry name" value="RNaseH-like_sf"/>
</dbReference>
<dbReference type="SUPFAM" id="SSF53098">
    <property type="entry name" value="Ribonuclease H-like"/>
    <property type="match status" value="1"/>
</dbReference>
<dbReference type="Pfam" id="PF05380">
    <property type="entry name" value="Peptidase_A17"/>
    <property type="match status" value="1"/>
</dbReference>
<keyword evidence="3" id="KW-1185">Reference proteome</keyword>
<dbReference type="InterPro" id="IPR040676">
    <property type="entry name" value="DUF5641"/>
</dbReference>
<dbReference type="PANTHER" id="PTHR47331:SF5">
    <property type="entry name" value="RIBONUCLEASE H"/>
    <property type="match status" value="1"/>
</dbReference>
<dbReference type="Proteomes" id="UP001529510">
    <property type="component" value="Unassembled WGS sequence"/>
</dbReference>
<dbReference type="EMBL" id="JAMKFB020000709">
    <property type="protein sequence ID" value="KAL0148211.1"/>
    <property type="molecule type" value="Genomic_DNA"/>
</dbReference>